<dbReference type="Proteomes" id="UP000824078">
    <property type="component" value="Unassembled WGS sequence"/>
</dbReference>
<dbReference type="AlphaFoldDB" id="A0A9D1HWZ1"/>
<reference evidence="1" key="2">
    <citation type="journal article" date="2021" name="PeerJ">
        <title>Extensive microbial diversity within the chicken gut microbiome revealed by metagenomics and culture.</title>
        <authorList>
            <person name="Gilroy R."/>
            <person name="Ravi A."/>
            <person name="Getino M."/>
            <person name="Pursley I."/>
            <person name="Horton D.L."/>
            <person name="Alikhan N.F."/>
            <person name="Baker D."/>
            <person name="Gharbi K."/>
            <person name="Hall N."/>
            <person name="Watson M."/>
            <person name="Adriaenssens E.M."/>
            <person name="Foster-Nyarko E."/>
            <person name="Jarju S."/>
            <person name="Secka A."/>
            <person name="Antonio M."/>
            <person name="Oren A."/>
            <person name="Chaudhuri R.R."/>
            <person name="La Ragione R."/>
            <person name="Hildebrand F."/>
            <person name="Pallen M.J."/>
        </authorList>
    </citation>
    <scope>NUCLEOTIDE SEQUENCE</scope>
    <source>
        <strain evidence="1">ChiHjej12B11-29160</strain>
    </source>
</reference>
<dbReference type="InterPro" id="IPR010181">
    <property type="entry name" value="CGCAxxGCC_motif"/>
</dbReference>
<organism evidence="1 2">
    <name type="scientific">Candidatus Coprovicinus avistercoris</name>
    <dbReference type="NCBI Taxonomy" id="2840754"/>
    <lineage>
        <taxon>Bacteria</taxon>
        <taxon>Bacillati</taxon>
        <taxon>Actinomycetota</taxon>
        <taxon>Coriobacteriia</taxon>
        <taxon>Coriobacteriales</taxon>
        <taxon>Coriobacteriaceae</taxon>
        <taxon>Coriobacteriaceae incertae sedis</taxon>
        <taxon>Candidatus Coprovicinus</taxon>
    </lineage>
</organism>
<proteinExistence type="predicted"/>
<accession>A0A9D1HWZ1</accession>
<evidence type="ECO:0000313" key="1">
    <source>
        <dbReference type="EMBL" id="HIU23894.1"/>
    </source>
</evidence>
<protein>
    <submittedName>
        <fullName evidence="1">C_GCAxxG_C_C family protein</fullName>
    </submittedName>
</protein>
<name>A0A9D1HWZ1_9ACTN</name>
<sequence length="151" mass="16432">MAEKMTPERASEILGQGFHCSQCVMGHAAEVMGLDVDEARKRTAALGGGMFWGEMCGAVLGAGVALGEAYGFDQANPGEKDTIMQEKVREFQRRFTEKYGTVQCKMLLGGFDLSKPEGANPCDREDPFVHCGEYCATACEILDDMLPHAEK</sequence>
<dbReference type="NCBIfam" id="TIGR01909">
    <property type="entry name" value="C_GCAxxG_C_C"/>
    <property type="match status" value="1"/>
</dbReference>
<comment type="caution">
    <text evidence="1">The sequence shown here is derived from an EMBL/GenBank/DDBJ whole genome shotgun (WGS) entry which is preliminary data.</text>
</comment>
<dbReference type="EMBL" id="DVMQ01000011">
    <property type="protein sequence ID" value="HIU23894.1"/>
    <property type="molecule type" value="Genomic_DNA"/>
</dbReference>
<gene>
    <name evidence="1" type="ORF">IAD17_03110</name>
</gene>
<reference evidence="1" key="1">
    <citation type="submission" date="2020-10" db="EMBL/GenBank/DDBJ databases">
        <authorList>
            <person name="Gilroy R."/>
        </authorList>
    </citation>
    <scope>NUCLEOTIDE SEQUENCE</scope>
    <source>
        <strain evidence="1">ChiHjej12B11-29160</strain>
    </source>
</reference>
<evidence type="ECO:0000313" key="2">
    <source>
        <dbReference type="Proteomes" id="UP000824078"/>
    </source>
</evidence>
<dbReference type="Pfam" id="PF09719">
    <property type="entry name" value="C_GCAxxG_C_C"/>
    <property type="match status" value="1"/>
</dbReference>